<feature type="non-terminal residue" evidence="1">
    <location>
        <position position="1"/>
    </location>
</feature>
<reference evidence="1 2" key="1">
    <citation type="submission" date="2018-06" db="EMBL/GenBank/DDBJ databases">
        <title>Comparative genomics reveals the genomic features of Rhizophagus irregularis, R. cerebriforme, R. diaphanum and Gigaspora rosea, and their symbiotic lifestyle signature.</title>
        <authorList>
            <person name="Morin E."/>
            <person name="San Clemente H."/>
            <person name="Chen E.C.H."/>
            <person name="De La Providencia I."/>
            <person name="Hainaut M."/>
            <person name="Kuo A."/>
            <person name="Kohler A."/>
            <person name="Murat C."/>
            <person name="Tang N."/>
            <person name="Roy S."/>
            <person name="Loubradou J."/>
            <person name="Henrissat B."/>
            <person name="Grigoriev I.V."/>
            <person name="Corradi N."/>
            <person name="Roux C."/>
            <person name="Martin F.M."/>
        </authorList>
    </citation>
    <scope>NUCLEOTIDE SEQUENCE [LARGE SCALE GENOMIC DNA]</scope>
    <source>
        <strain evidence="1 2">DAOM 227022</strain>
    </source>
</reference>
<dbReference type="PANTHER" id="PTHR16537:SF1">
    <property type="entry name" value="PROTEIN ZNRD2"/>
    <property type="match status" value="1"/>
</dbReference>
<proteinExistence type="predicted"/>
<evidence type="ECO:0000313" key="1">
    <source>
        <dbReference type="EMBL" id="RIA80865.1"/>
    </source>
</evidence>
<dbReference type="STRING" id="658196.A0A397S973"/>
<dbReference type="AlphaFoldDB" id="A0A397S973"/>
<protein>
    <submittedName>
        <fullName evidence="1">Uncharacterized protein</fullName>
    </submittedName>
</protein>
<organism evidence="1 2">
    <name type="scientific">Glomus cerebriforme</name>
    <dbReference type="NCBI Taxonomy" id="658196"/>
    <lineage>
        <taxon>Eukaryota</taxon>
        <taxon>Fungi</taxon>
        <taxon>Fungi incertae sedis</taxon>
        <taxon>Mucoromycota</taxon>
        <taxon>Glomeromycotina</taxon>
        <taxon>Glomeromycetes</taxon>
        <taxon>Glomerales</taxon>
        <taxon>Glomeraceae</taxon>
        <taxon>Glomus</taxon>
    </lineage>
</organism>
<evidence type="ECO:0000313" key="2">
    <source>
        <dbReference type="Proteomes" id="UP000265703"/>
    </source>
</evidence>
<name>A0A397S973_9GLOM</name>
<accession>A0A397S973</accession>
<dbReference type="OrthoDB" id="28939at2759"/>
<comment type="caution">
    <text evidence="1">The sequence shown here is derived from an EMBL/GenBank/DDBJ whole genome shotgun (WGS) entry which is preliminary data.</text>
</comment>
<dbReference type="InterPro" id="IPR051888">
    <property type="entry name" value="UPF0148_domain"/>
</dbReference>
<dbReference type="PANTHER" id="PTHR16537">
    <property type="entry name" value="SJOEGREN SYNDROME/SCLERODERMA AUTOANTIGEN 1"/>
    <property type="match status" value="1"/>
</dbReference>
<keyword evidence="2" id="KW-1185">Reference proteome</keyword>
<dbReference type="Proteomes" id="UP000265703">
    <property type="component" value="Unassembled WGS sequence"/>
</dbReference>
<dbReference type="Pfam" id="PF06677">
    <property type="entry name" value="Auto_anti-p27"/>
    <property type="match status" value="1"/>
</dbReference>
<sequence>PGKQKLQTKQQPIISDGINNNNNKVVSIQQNSIIQPSSHDDLEKNDNINDDELLLQSRRDQSNRASHLIGQYLLKGWALIDQICPNELCYGVPLVKSHDKKKYCVICQNYYINESEYDPSKYNVINSHNTENGTTNVKKHQIDVKEIESTVQQLGKKVEFSFSNTNNVTLRPNDDDIHRHNTMKKCISTLSSKLEELNILLENTSDVIEIKNICNTIESCANALGAIKSLEHS</sequence>
<dbReference type="InterPro" id="IPR009563">
    <property type="entry name" value="SSSCA1"/>
</dbReference>
<gene>
    <name evidence="1" type="ORF">C1645_791679</name>
</gene>
<dbReference type="EMBL" id="QKYT01000883">
    <property type="protein sequence ID" value="RIA80865.1"/>
    <property type="molecule type" value="Genomic_DNA"/>
</dbReference>